<evidence type="ECO:0000256" key="1">
    <source>
        <dbReference type="SAM" id="MobiDB-lite"/>
    </source>
</evidence>
<comment type="caution">
    <text evidence="2">The sequence shown here is derived from an EMBL/GenBank/DDBJ whole genome shotgun (WGS) entry which is preliminary data.</text>
</comment>
<dbReference type="EMBL" id="JAMXQS010000015">
    <property type="protein sequence ID" value="MCO6052329.1"/>
    <property type="molecule type" value="Genomic_DNA"/>
</dbReference>
<evidence type="ECO:0008006" key="4">
    <source>
        <dbReference type="Google" id="ProtNLM"/>
    </source>
</evidence>
<keyword evidence="3" id="KW-1185">Reference proteome</keyword>
<dbReference type="RefSeq" id="WP_252822742.1">
    <property type="nucleotide sequence ID" value="NZ_JAMXQS010000015.1"/>
</dbReference>
<organism evidence="2 3">
    <name type="scientific">Mesorhizobium liriopis</name>
    <dbReference type="NCBI Taxonomy" id="2953882"/>
    <lineage>
        <taxon>Bacteria</taxon>
        <taxon>Pseudomonadati</taxon>
        <taxon>Pseudomonadota</taxon>
        <taxon>Alphaproteobacteria</taxon>
        <taxon>Hyphomicrobiales</taxon>
        <taxon>Phyllobacteriaceae</taxon>
        <taxon>Mesorhizobium</taxon>
    </lineage>
</organism>
<protein>
    <recommendedName>
        <fullName evidence="4">Terminase small subunit, Nu1</fullName>
    </recommendedName>
</protein>
<sequence>MSGGAATYPVATIAKLLLLTERRVQQLTREGMLPRADRGRYELAPVVQAYVRYLRDRMLPGETEPTHDDFQRARARRTAAEATLAEMRAAEMRTELIPAQDVREVLASVIVRVRSKLLSLPPKLAPQVLGLNRLTEAEARIQEGVFDALAELAGTQVAGVRADDHATGAPEDDTSADPNQP</sequence>
<reference evidence="2 3" key="1">
    <citation type="submission" date="2022-06" db="EMBL/GenBank/DDBJ databases">
        <title>Mesorhizobium sp. strain RP14 Genome sequencing and assembly.</title>
        <authorList>
            <person name="Kim I."/>
        </authorList>
    </citation>
    <scope>NUCLEOTIDE SEQUENCE [LARGE SCALE GENOMIC DNA]</scope>
    <source>
        <strain evidence="3">RP14(2022)</strain>
    </source>
</reference>
<gene>
    <name evidence="2" type="ORF">NGM99_21295</name>
</gene>
<evidence type="ECO:0000313" key="3">
    <source>
        <dbReference type="Proteomes" id="UP001205906"/>
    </source>
</evidence>
<name>A0ABT1CBY1_9HYPH</name>
<dbReference type="Proteomes" id="UP001205906">
    <property type="component" value="Unassembled WGS sequence"/>
</dbReference>
<feature type="region of interest" description="Disordered" evidence="1">
    <location>
        <begin position="160"/>
        <end position="181"/>
    </location>
</feature>
<accession>A0ABT1CBY1</accession>
<proteinExistence type="predicted"/>
<evidence type="ECO:0000313" key="2">
    <source>
        <dbReference type="EMBL" id="MCO6052329.1"/>
    </source>
</evidence>